<dbReference type="Pfam" id="PF13556">
    <property type="entry name" value="HTH_30"/>
    <property type="match status" value="1"/>
</dbReference>
<dbReference type="InterPro" id="IPR041522">
    <property type="entry name" value="CdaR_GGDEF"/>
</dbReference>
<dbReference type="InterPro" id="IPR042070">
    <property type="entry name" value="PucR_C-HTH_sf"/>
</dbReference>
<dbReference type="InterPro" id="IPR051448">
    <property type="entry name" value="CdaR-like_regulators"/>
</dbReference>
<comment type="caution">
    <text evidence="5">The sequence shown here is derived from an EMBL/GenBank/DDBJ whole genome shotgun (WGS) entry which is preliminary data.</text>
</comment>
<dbReference type="Proteomes" id="UP001550739">
    <property type="component" value="Unassembled WGS sequence"/>
</dbReference>
<proteinExistence type="inferred from homology"/>
<dbReference type="Pfam" id="PF14361">
    <property type="entry name" value="RsbRD_N"/>
    <property type="match status" value="1"/>
</dbReference>
<name>A0ABV2ZZF0_9ACTN</name>
<dbReference type="PANTHER" id="PTHR33744">
    <property type="entry name" value="CARBOHYDRATE DIACID REGULATOR"/>
    <property type="match status" value="1"/>
</dbReference>
<dbReference type="InterPro" id="IPR025751">
    <property type="entry name" value="RsbRD_N_dom"/>
</dbReference>
<sequence>MDDQMRRRIAALCEQVADEHMPTLVERILQTLWQGHQDHTVAPEEQQRQWVRRLVRDVLDGIAERRPPDALQVAAARELGAAQARVGTPLPLLFDVCHIAHRETWEALLRQVAVDDPEVAAPLAHEAGLLWVWVRVISGAIAEAHSEQSSQKRATLIALRHRFLDALASGEPETEATASLARALGFQPDGDFQAYCMPADSWPEDLVESLQRRLATGPGITHCVTRGASVVVLTQRATTARVLKLIQTTGRHAPATMGIGLARHGTTGASDSIRDAAAALSTAGQEGGLVRFEEDWLTITLAPHAHRLAPLLARAVASARRAPHLAEAVHAYADNGLSIAAAGRALGLHPNSVAYRLDRWHETSGWNPRTGEGLVCTLVALRLHEASAAEG</sequence>
<gene>
    <name evidence="5" type="ORF">AB0E89_46835</name>
</gene>
<feature type="domain" description="CdaR GGDEF-like" evidence="4">
    <location>
        <begin position="170"/>
        <end position="281"/>
    </location>
</feature>
<keyword evidence="6" id="KW-1185">Reference proteome</keyword>
<protein>
    <submittedName>
        <fullName evidence="5">Helix-turn-helix domain-containing protein</fullName>
    </submittedName>
</protein>
<organism evidence="5 6">
    <name type="scientific">Streptomyces sp. 900129855</name>
    <dbReference type="NCBI Taxonomy" id="3155129"/>
    <lineage>
        <taxon>Bacteria</taxon>
        <taxon>Bacillati</taxon>
        <taxon>Actinomycetota</taxon>
        <taxon>Actinomycetes</taxon>
        <taxon>Kitasatosporales</taxon>
        <taxon>Streptomycetaceae</taxon>
        <taxon>Streptomyces</taxon>
    </lineage>
</organism>
<comment type="similarity">
    <text evidence="1">Belongs to the CdaR family.</text>
</comment>
<dbReference type="Gene3D" id="1.10.10.2840">
    <property type="entry name" value="PucR C-terminal helix-turn-helix domain"/>
    <property type="match status" value="1"/>
</dbReference>
<dbReference type="RefSeq" id="WP_334573949.1">
    <property type="nucleotide sequence ID" value="NZ_JBEZVE010000060.1"/>
</dbReference>
<feature type="domain" description="PucR C-terminal helix-turn-helix" evidence="2">
    <location>
        <begin position="325"/>
        <end position="383"/>
    </location>
</feature>
<dbReference type="InterPro" id="IPR025736">
    <property type="entry name" value="PucR_C-HTH_dom"/>
</dbReference>
<reference evidence="5 6" key="1">
    <citation type="submission" date="2024-06" db="EMBL/GenBank/DDBJ databases">
        <title>The Natural Products Discovery Center: Release of the First 8490 Sequenced Strains for Exploring Actinobacteria Biosynthetic Diversity.</title>
        <authorList>
            <person name="Kalkreuter E."/>
            <person name="Kautsar S.A."/>
            <person name="Yang D."/>
            <person name="Bader C.D."/>
            <person name="Teijaro C.N."/>
            <person name="Fluegel L."/>
            <person name="Davis C.M."/>
            <person name="Simpson J.R."/>
            <person name="Lauterbach L."/>
            <person name="Steele A.D."/>
            <person name="Gui C."/>
            <person name="Meng S."/>
            <person name="Li G."/>
            <person name="Viehrig K."/>
            <person name="Ye F."/>
            <person name="Su P."/>
            <person name="Kiefer A.F."/>
            <person name="Nichols A."/>
            <person name="Cepeda A.J."/>
            <person name="Yan W."/>
            <person name="Fan B."/>
            <person name="Jiang Y."/>
            <person name="Adhikari A."/>
            <person name="Zheng C.-J."/>
            <person name="Schuster L."/>
            <person name="Cowan T.M."/>
            <person name="Smanski M.J."/>
            <person name="Chevrette M.G."/>
            <person name="De Carvalho L.P.S."/>
            <person name="Shen B."/>
        </authorList>
    </citation>
    <scope>NUCLEOTIDE SEQUENCE [LARGE SCALE GENOMIC DNA]</scope>
    <source>
        <strain evidence="5 6">NPDC033843</strain>
    </source>
</reference>
<dbReference type="PANTHER" id="PTHR33744:SF7">
    <property type="entry name" value="PUCR FAMILY TRANSCRIPTIONAL REGULATOR"/>
    <property type="match status" value="1"/>
</dbReference>
<dbReference type="Pfam" id="PF17853">
    <property type="entry name" value="GGDEF_2"/>
    <property type="match status" value="1"/>
</dbReference>
<evidence type="ECO:0000259" key="3">
    <source>
        <dbReference type="Pfam" id="PF14361"/>
    </source>
</evidence>
<evidence type="ECO:0000259" key="2">
    <source>
        <dbReference type="Pfam" id="PF13556"/>
    </source>
</evidence>
<evidence type="ECO:0000259" key="4">
    <source>
        <dbReference type="Pfam" id="PF17853"/>
    </source>
</evidence>
<evidence type="ECO:0000313" key="6">
    <source>
        <dbReference type="Proteomes" id="UP001550739"/>
    </source>
</evidence>
<dbReference type="EMBL" id="JBEZVE010000060">
    <property type="protein sequence ID" value="MEU3787939.1"/>
    <property type="molecule type" value="Genomic_DNA"/>
</dbReference>
<evidence type="ECO:0000256" key="1">
    <source>
        <dbReference type="ARBA" id="ARBA00006754"/>
    </source>
</evidence>
<evidence type="ECO:0000313" key="5">
    <source>
        <dbReference type="EMBL" id="MEU3787939.1"/>
    </source>
</evidence>
<accession>A0ABV2ZZF0</accession>
<feature type="domain" description="RsbT co-antagonist protein RsbRD N-terminal" evidence="3">
    <location>
        <begin position="23"/>
        <end position="151"/>
    </location>
</feature>